<dbReference type="GO" id="GO:0005178">
    <property type="term" value="F:integrin binding"/>
    <property type="evidence" value="ECO:0007669"/>
    <property type="project" value="TreeGrafter"/>
</dbReference>
<evidence type="ECO:0000313" key="8">
    <source>
        <dbReference type="EMBL" id="VEL11043.1"/>
    </source>
</evidence>
<evidence type="ECO:0000256" key="1">
    <source>
        <dbReference type="ARBA" id="ARBA00022729"/>
    </source>
</evidence>
<gene>
    <name evidence="8" type="ORF">PXEA_LOCUS4483</name>
</gene>
<evidence type="ECO:0000256" key="2">
    <source>
        <dbReference type="ARBA" id="ARBA00022737"/>
    </source>
</evidence>
<dbReference type="SUPFAM" id="SSF57196">
    <property type="entry name" value="EGF/Laminin"/>
    <property type="match status" value="1"/>
</dbReference>
<dbReference type="GO" id="GO:0007160">
    <property type="term" value="P:cell-matrix adhesion"/>
    <property type="evidence" value="ECO:0007669"/>
    <property type="project" value="TreeGrafter"/>
</dbReference>
<keyword evidence="1" id="KW-0732">Signal</keyword>
<keyword evidence="6" id="KW-1133">Transmembrane helix</keyword>
<sequence>EPKCSGHGVCDCGQCFCNSGYTGKLCNELQGGESALCTDRDVEVCVQCLRSSLIGAFDDEIIEDIGPADRSIYSFAQLHSSSSNTEGASGKTDRSLQRAIFRRRYEAIRLHDNGLNEFTGYASWEYAWAASQCQTECNSTSVVDTRRVRLVDQAAINHQTAGGGSGSALGGGASSGNGLGAGIEATDESSDSDDVGSAPSGQSGLVVSSSSATGSNLCIIYTADNCRVLFTYRYSDAIYVDRKATPLFYLYIYNINHYLLLYHCHLLLLVSSTPDVDLNIVRESECTKTINIVYIVIGVIAGIVFGGLILLLIYKLVITIDDKREHARFMMTTDNMKWEMAENPIFQPPTTKVMNPTFDENLY</sequence>
<name>A0A3S4ZGM4_9PLAT</name>
<dbReference type="GO" id="GO:0007229">
    <property type="term" value="P:integrin-mediated signaling pathway"/>
    <property type="evidence" value="ECO:0007669"/>
    <property type="project" value="TreeGrafter"/>
</dbReference>
<dbReference type="Pfam" id="PF23106">
    <property type="entry name" value="EGF_Teneurin"/>
    <property type="match status" value="1"/>
</dbReference>
<dbReference type="GO" id="GO:0009986">
    <property type="term" value="C:cell surface"/>
    <property type="evidence" value="ECO:0007669"/>
    <property type="project" value="TreeGrafter"/>
</dbReference>
<dbReference type="EMBL" id="CAAALY010010679">
    <property type="protein sequence ID" value="VEL11043.1"/>
    <property type="molecule type" value="Genomic_DNA"/>
</dbReference>
<dbReference type="GO" id="GO:0008305">
    <property type="term" value="C:integrin complex"/>
    <property type="evidence" value="ECO:0007669"/>
    <property type="project" value="TreeGrafter"/>
</dbReference>
<keyword evidence="3" id="KW-1015">Disulfide bond</keyword>
<evidence type="ECO:0000259" key="7">
    <source>
        <dbReference type="SMART" id="SM01241"/>
    </source>
</evidence>
<dbReference type="OrthoDB" id="410592at2759"/>
<evidence type="ECO:0000256" key="4">
    <source>
        <dbReference type="ARBA" id="ARBA00023180"/>
    </source>
</evidence>
<dbReference type="Gene3D" id="1.20.5.100">
    <property type="entry name" value="Cytochrome c1, transmembrane anchor, C-terminal"/>
    <property type="match status" value="1"/>
</dbReference>
<dbReference type="InterPro" id="IPR014836">
    <property type="entry name" value="Integrin_bsu_cyt_dom"/>
</dbReference>
<dbReference type="PROSITE" id="PS00243">
    <property type="entry name" value="I_EGF_1"/>
    <property type="match status" value="1"/>
</dbReference>
<dbReference type="InterPro" id="IPR057243">
    <property type="entry name" value="Integrin_I-EGF_CS"/>
</dbReference>
<dbReference type="SMART" id="SM01241">
    <property type="entry name" value="Integrin_b_cyt"/>
    <property type="match status" value="1"/>
</dbReference>
<comment type="caution">
    <text evidence="8">The sequence shown here is derived from an EMBL/GenBank/DDBJ whole genome shotgun (WGS) entry which is preliminary data.</text>
</comment>
<dbReference type="AlphaFoldDB" id="A0A3S4ZGM4"/>
<dbReference type="Pfam" id="PF08725">
    <property type="entry name" value="Integrin_b_cyt"/>
    <property type="match status" value="1"/>
</dbReference>
<dbReference type="GO" id="GO:0033627">
    <property type="term" value="P:cell adhesion mediated by integrin"/>
    <property type="evidence" value="ECO:0007669"/>
    <property type="project" value="TreeGrafter"/>
</dbReference>
<dbReference type="GO" id="GO:0016477">
    <property type="term" value="P:cell migration"/>
    <property type="evidence" value="ECO:0007669"/>
    <property type="project" value="TreeGrafter"/>
</dbReference>
<dbReference type="PANTHER" id="PTHR10082:SF60">
    <property type="entry name" value="INTEGRIN BETA-PS"/>
    <property type="match status" value="1"/>
</dbReference>
<evidence type="ECO:0000313" key="9">
    <source>
        <dbReference type="Proteomes" id="UP000784294"/>
    </source>
</evidence>
<feature type="compositionally biased region" description="Acidic residues" evidence="5">
    <location>
        <begin position="185"/>
        <end position="194"/>
    </location>
</feature>
<feature type="region of interest" description="Disordered" evidence="5">
    <location>
        <begin position="180"/>
        <end position="202"/>
    </location>
</feature>
<accession>A0A3S4ZGM4</accession>
<dbReference type="InterPro" id="IPR015812">
    <property type="entry name" value="Integrin_bsu"/>
</dbReference>
<keyword evidence="6" id="KW-0812">Transmembrane</keyword>
<organism evidence="8 9">
    <name type="scientific">Protopolystoma xenopodis</name>
    <dbReference type="NCBI Taxonomy" id="117903"/>
    <lineage>
        <taxon>Eukaryota</taxon>
        <taxon>Metazoa</taxon>
        <taxon>Spiralia</taxon>
        <taxon>Lophotrochozoa</taxon>
        <taxon>Platyhelminthes</taxon>
        <taxon>Monogenea</taxon>
        <taxon>Polyopisthocotylea</taxon>
        <taxon>Polystomatidea</taxon>
        <taxon>Polystomatidae</taxon>
        <taxon>Protopolystoma</taxon>
    </lineage>
</organism>
<keyword evidence="4" id="KW-0325">Glycoprotein</keyword>
<keyword evidence="9" id="KW-1185">Reference proteome</keyword>
<dbReference type="Proteomes" id="UP000784294">
    <property type="component" value="Unassembled WGS sequence"/>
</dbReference>
<dbReference type="Gene3D" id="2.10.25.10">
    <property type="entry name" value="Laminin"/>
    <property type="match status" value="1"/>
</dbReference>
<evidence type="ECO:0000256" key="6">
    <source>
        <dbReference type="SAM" id="Phobius"/>
    </source>
</evidence>
<dbReference type="PANTHER" id="PTHR10082">
    <property type="entry name" value="INTEGRIN BETA SUBUNIT"/>
    <property type="match status" value="1"/>
</dbReference>
<feature type="transmembrane region" description="Helical" evidence="6">
    <location>
        <begin position="292"/>
        <end position="314"/>
    </location>
</feature>
<evidence type="ECO:0000256" key="3">
    <source>
        <dbReference type="ARBA" id="ARBA00023157"/>
    </source>
</evidence>
<keyword evidence="2" id="KW-0677">Repeat</keyword>
<feature type="non-terminal residue" evidence="8">
    <location>
        <position position="1"/>
    </location>
</feature>
<keyword evidence="6" id="KW-0472">Membrane</keyword>
<protein>
    <recommendedName>
        <fullName evidence="7">Integrin beta subunit cytoplasmic domain-containing protein</fullName>
    </recommendedName>
</protein>
<feature type="domain" description="Integrin beta subunit cytoplasmic" evidence="7">
    <location>
        <begin position="315"/>
        <end position="361"/>
    </location>
</feature>
<evidence type="ECO:0000256" key="5">
    <source>
        <dbReference type="SAM" id="MobiDB-lite"/>
    </source>
</evidence>
<proteinExistence type="predicted"/>
<dbReference type="GO" id="GO:0005925">
    <property type="term" value="C:focal adhesion"/>
    <property type="evidence" value="ECO:0007669"/>
    <property type="project" value="TreeGrafter"/>
</dbReference>
<reference evidence="8" key="1">
    <citation type="submission" date="2018-11" db="EMBL/GenBank/DDBJ databases">
        <authorList>
            <consortium name="Pathogen Informatics"/>
        </authorList>
    </citation>
    <scope>NUCLEOTIDE SEQUENCE</scope>
</reference>
<dbReference type="GO" id="GO:0098609">
    <property type="term" value="P:cell-cell adhesion"/>
    <property type="evidence" value="ECO:0007669"/>
    <property type="project" value="TreeGrafter"/>
</dbReference>